<evidence type="ECO:0000256" key="7">
    <source>
        <dbReference type="SAM" id="MobiDB-lite"/>
    </source>
</evidence>
<evidence type="ECO:0000256" key="3">
    <source>
        <dbReference type="ARBA" id="ARBA00023015"/>
    </source>
</evidence>
<dbReference type="InterPro" id="IPR050335">
    <property type="entry name" value="ERT1_acuK_gluconeogen_tf"/>
</dbReference>
<dbReference type="Proteomes" id="UP000777482">
    <property type="component" value="Unassembled WGS sequence"/>
</dbReference>
<evidence type="ECO:0000313" key="8">
    <source>
        <dbReference type="EMBL" id="KAG0665208.1"/>
    </source>
</evidence>
<accession>A0A9P7B9A0</accession>
<keyword evidence="6" id="KW-0539">Nucleus</keyword>
<evidence type="ECO:0000256" key="4">
    <source>
        <dbReference type="ARBA" id="ARBA00023125"/>
    </source>
</evidence>
<evidence type="ECO:0000256" key="6">
    <source>
        <dbReference type="ARBA" id="ARBA00023242"/>
    </source>
</evidence>
<keyword evidence="3" id="KW-0805">Transcription regulation</keyword>
<dbReference type="GO" id="GO:0046872">
    <property type="term" value="F:metal ion binding"/>
    <property type="evidence" value="ECO:0007669"/>
    <property type="project" value="UniProtKB-KW"/>
</dbReference>
<dbReference type="OrthoDB" id="10467280at2759"/>
<evidence type="ECO:0008006" key="10">
    <source>
        <dbReference type="Google" id="ProtNLM"/>
    </source>
</evidence>
<keyword evidence="9" id="KW-1185">Reference proteome</keyword>
<keyword evidence="4" id="KW-0238">DNA-binding</keyword>
<evidence type="ECO:0000256" key="2">
    <source>
        <dbReference type="ARBA" id="ARBA00022833"/>
    </source>
</evidence>
<keyword evidence="5" id="KW-0804">Transcription</keyword>
<comment type="caution">
    <text evidence="8">The sequence shown here is derived from an EMBL/GenBank/DDBJ whole genome shotgun (WGS) entry which is preliminary data.</text>
</comment>
<reference evidence="8 9" key="1">
    <citation type="submission" date="2020-11" db="EMBL/GenBank/DDBJ databases">
        <title>Kefir isolates.</title>
        <authorList>
            <person name="Marcisauskas S."/>
            <person name="Kim Y."/>
            <person name="Blasche S."/>
        </authorList>
    </citation>
    <scope>NUCLEOTIDE SEQUENCE [LARGE SCALE GENOMIC DNA]</scope>
    <source>
        <strain evidence="8 9">KR</strain>
    </source>
</reference>
<gene>
    <name evidence="8" type="ORF">C6P46_000307</name>
</gene>
<evidence type="ECO:0000256" key="5">
    <source>
        <dbReference type="ARBA" id="ARBA00023163"/>
    </source>
</evidence>
<keyword evidence="2" id="KW-0862">Zinc</keyword>
<protein>
    <recommendedName>
        <fullName evidence="10">Zn(2)-C6 fungal-type domain-containing protein</fullName>
    </recommendedName>
</protein>
<sequence length="305" mass="33678">MKTDSFRIDPAALSLTSHVPWAGQLVRNVTDRELLAEMPGTLDRPSLPSIRSIPVLAQYLSPTTSPPRQPIPVRQRPVSAEKKSPKVEVLDLTGSEDTEDAEANAVPPPDKVRAPARVGRKQTPKACGPCKKLHAECAAARPCPTCVKRDRAHLCVDVPVCSFQFTDLPGSYLLSYFQRQRGRGNKPETNCGSKAQQRARRPALTKFYAALPPRTPTTMYAPPEQAKRSYESVLRGPGEGNTRGRPLGDAFYPRVEQAAAARREAHPYRHAHLPPGSHSQTGYHISPPNFYPYSPVFRHPMPIQS</sequence>
<feature type="compositionally biased region" description="Basic and acidic residues" evidence="7">
    <location>
        <begin position="79"/>
        <end position="89"/>
    </location>
</feature>
<organism evidence="8 9">
    <name type="scientific">Rhodotorula mucilaginosa</name>
    <name type="common">Yeast</name>
    <name type="synonym">Rhodotorula rubra</name>
    <dbReference type="NCBI Taxonomy" id="5537"/>
    <lineage>
        <taxon>Eukaryota</taxon>
        <taxon>Fungi</taxon>
        <taxon>Dikarya</taxon>
        <taxon>Basidiomycota</taxon>
        <taxon>Pucciniomycotina</taxon>
        <taxon>Microbotryomycetes</taxon>
        <taxon>Sporidiobolales</taxon>
        <taxon>Sporidiobolaceae</taxon>
        <taxon>Rhodotorula</taxon>
    </lineage>
</organism>
<feature type="region of interest" description="Disordered" evidence="7">
    <location>
        <begin position="61"/>
        <end position="125"/>
    </location>
</feature>
<keyword evidence="1" id="KW-0479">Metal-binding</keyword>
<dbReference type="AlphaFoldDB" id="A0A9P7B9A0"/>
<dbReference type="PANTHER" id="PTHR47659:SF7">
    <property type="entry name" value="FUNGAL TRANSCRIPTIONAL REGULATORY PROTEIN, N-TERMINAL DOMAIN-CONTAINING PROTEIN"/>
    <property type="match status" value="1"/>
</dbReference>
<dbReference type="EMBL" id="PUHQ01000010">
    <property type="protein sequence ID" value="KAG0665208.1"/>
    <property type="molecule type" value="Genomic_DNA"/>
</dbReference>
<evidence type="ECO:0000313" key="9">
    <source>
        <dbReference type="Proteomes" id="UP000777482"/>
    </source>
</evidence>
<dbReference type="PANTHER" id="PTHR47659">
    <property type="entry name" value="ZN(II)2CYS6 TRANSCRIPTION FACTOR (EUROFUNG)-RELATED"/>
    <property type="match status" value="1"/>
</dbReference>
<proteinExistence type="predicted"/>
<dbReference type="GO" id="GO:0003677">
    <property type="term" value="F:DNA binding"/>
    <property type="evidence" value="ECO:0007669"/>
    <property type="project" value="UniProtKB-KW"/>
</dbReference>
<name>A0A9P7B9A0_RHOMI</name>
<evidence type="ECO:0000256" key="1">
    <source>
        <dbReference type="ARBA" id="ARBA00022723"/>
    </source>
</evidence>